<sequence length="63" mass="7089">SKYAHTSPDKFTAIEIWNMNQGNRNAYDIVGGVATKLKWAILYFLAKDEDGFVTSQGSCKKLF</sequence>
<dbReference type="PANTHER" id="PTHR31495:SF20">
    <property type="entry name" value="CALEOSIN-RELATED FAMILY PROTEIN"/>
    <property type="match status" value="1"/>
</dbReference>
<gene>
    <name evidence="2" type="ORF">FRX31_030698</name>
</gene>
<evidence type="ECO:0000313" key="2">
    <source>
        <dbReference type="EMBL" id="KAF5179715.1"/>
    </source>
</evidence>
<feature type="non-terminal residue" evidence="2">
    <location>
        <position position="1"/>
    </location>
</feature>
<organism evidence="2 3">
    <name type="scientific">Thalictrum thalictroides</name>
    <name type="common">Rue-anemone</name>
    <name type="synonym">Anemone thalictroides</name>
    <dbReference type="NCBI Taxonomy" id="46969"/>
    <lineage>
        <taxon>Eukaryota</taxon>
        <taxon>Viridiplantae</taxon>
        <taxon>Streptophyta</taxon>
        <taxon>Embryophyta</taxon>
        <taxon>Tracheophyta</taxon>
        <taxon>Spermatophyta</taxon>
        <taxon>Magnoliopsida</taxon>
        <taxon>Ranunculales</taxon>
        <taxon>Ranunculaceae</taxon>
        <taxon>Thalictroideae</taxon>
        <taxon>Thalictrum</taxon>
    </lineage>
</organism>
<comment type="caution">
    <text evidence="2">The sequence shown here is derived from an EMBL/GenBank/DDBJ whole genome shotgun (WGS) entry which is preliminary data.</text>
</comment>
<dbReference type="OrthoDB" id="640742at2759"/>
<protein>
    <submittedName>
        <fullName evidence="2">Peroxygenase</fullName>
    </submittedName>
</protein>
<dbReference type="EMBL" id="JABWDY010038445">
    <property type="protein sequence ID" value="KAF5179715.1"/>
    <property type="molecule type" value="Genomic_DNA"/>
</dbReference>
<comment type="similarity">
    <text evidence="1">Belongs to the caleosin family.</text>
</comment>
<dbReference type="Pfam" id="PF05042">
    <property type="entry name" value="Caleosin"/>
    <property type="match status" value="1"/>
</dbReference>
<accession>A0A7J6V6B3</accession>
<evidence type="ECO:0000313" key="3">
    <source>
        <dbReference type="Proteomes" id="UP000554482"/>
    </source>
</evidence>
<dbReference type="InterPro" id="IPR007736">
    <property type="entry name" value="Caleosin-related"/>
</dbReference>
<dbReference type="GO" id="GO:0004497">
    <property type="term" value="F:monooxygenase activity"/>
    <property type="evidence" value="ECO:0007669"/>
    <property type="project" value="TreeGrafter"/>
</dbReference>
<evidence type="ECO:0000256" key="1">
    <source>
        <dbReference type="ARBA" id="ARBA00006765"/>
    </source>
</evidence>
<dbReference type="AlphaFoldDB" id="A0A7J6V6B3"/>
<dbReference type="Proteomes" id="UP000554482">
    <property type="component" value="Unassembled WGS sequence"/>
</dbReference>
<keyword evidence="3" id="KW-1185">Reference proteome</keyword>
<dbReference type="PANTHER" id="PTHR31495">
    <property type="entry name" value="PEROXYGENASE 3-RELATED"/>
    <property type="match status" value="1"/>
</dbReference>
<proteinExistence type="inferred from homology"/>
<name>A0A7J6V6B3_THATH</name>
<dbReference type="GO" id="GO:0005509">
    <property type="term" value="F:calcium ion binding"/>
    <property type="evidence" value="ECO:0007669"/>
    <property type="project" value="TreeGrafter"/>
</dbReference>
<reference evidence="2 3" key="1">
    <citation type="submission" date="2020-06" db="EMBL/GenBank/DDBJ databases">
        <title>Transcriptomic and genomic resources for Thalictrum thalictroides and T. hernandezii: Facilitating candidate gene discovery in an emerging model plant lineage.</title>
        <authorList>
            <person name="Arias T."/>
            <person name="Riano-Pachon D.M."/>
            <person name="Di Stilio V.S."/>
        </authorList>
    </citation>
    <scope>NUCLEOTIDE SEQUENCE [LARGE SCALE GENOMIC DNA]</scope>
    <source>
        <strain evidence="3">cv. WT478/WT964</strain>
        <tissue evidence="2">Leaves</tissue>
    </source>
</reference>